<accession>A0ACB6RMZ0</accession>
<evidence type="ECO:0000313" key="2">
    <source>
        <dbReference type="Proteomes" id="UP000799754"/>
    </source>
</evidence>
<reference evidence="1" key="1">
    <citation type="journal article" date="2020" name="Stud. Mycol.">
        <title>101 Dothideomycetes genomes: a test case for predicting lifestyles and emergence of pathogens.</title>
        <authorList>
            <person name="Haridas S."/>
            <person name="Albert R."/>
            <person name="Binder M."/>
            <person name="Bloem J."/>
            <person name="Labutti K."/>
            <person name="Salamov A."/>
            <person name="Andreopoulos B."/>
            <person name="Baker S."/>
            <person name="Barry K."/>
            <person name="Bills G."/>
            <person name="Bluhm B."/>
            <person name="Cannon C."/>
            <person name="Castanera R."/>
            <person name="Culley D."/>
            <person name="Daum C."/>
            <person name="Ezra D."/>
            <person name="Gonzalez J."/>
            <person name="Henrissat B."/>
            <person name="Kuo A."/>
            <person name="Liang C."/>
            <person name="Lipzen A."/>
            <person name="Lutzoni F."/>
            <person name="Magnuson J."/>
            <person name="Mondo S."/>
            <person name="Nolan M."/>
            <person name="Ohm R."/>
            <person name="Pangilinan J."/>
            <person name="Park H.-J."/>
            <person name="Ramirez L."/>
            <person name="Alfaro M."/>
            <person name="Sun H."/>
            <person name="Tritt A."/>
            <person name="Yoshinaga Y."/>
            <person name="Zwiers L.-H."/>
            <person name="Turgeon B."/>
            <person name="Goodwin S."/>
            <person name="Spatafora J."/>
            <person name="Crous P."/>
            <person name="Grigoriev I."/>
        </authorList>
    </citation>
    <scope>NUCLEOTIDE SEQUENCE</scope>
    <source>
        <strain evidence="1">CBS 525.71</strain>
    </source>
</reference>
<sequence>MTTYNSRSFTQSKALTGKSSAIATLMTHILASYPLMMYTPNSSPPFIRPYSLSQHPHTQSHGFESLTTCASLMQMLSSRAPGGRKLFWKNVGLECERLQVELVAFDK</sequence>
<dbReference type="Proteomes" id="UP000799754">
    <property type="component" value="Unassembled WGS sequence"/>
</dbReference>
<dbReference type="EMBL" id="MU006744">
    <property type="protein sequence ID" value="KAF2622529.1"/>
    <property type="molecule type" value="Genomic_DNA"/>
</dbReference>
<comment type="caution">
    <text evidence="1">The sequence shown here is derived from an EMBL/GenBank/DDBJ whole genome shotgun (WGS) entry which is preliminary data.</text>
</comment>
<keyword evidence="2" id="KW-1185">Reference proteome</keyword>
<evidence type="ECO:0000313" key="1">
    <source>
        <dbReference type="EMBL" id="KAF2622529.1"/>
    </source>
</evidence>
<gene>
    <name evidence="1" type="ORF">BU25DRAFT_210277</name>
</gene>
<proteinExistence type="predicted"/>
<organism evidence="1 2">
    <name type="scientific">Macroventuria anomochaeta</name>
    <dbReference type="NCBI Taxonomy" id="301207"/>
    <lineage>
        <taxon>Eukaryota</taxon>
        <taxon>Fungi</taxon>
        <taxon>Dikarya</taxon>
        <taxon>Ascomycota</taxon>
        <taxon>Pezizomycotina</taxon>
        <taxon>Dothideomycetes</taxon>
        <taxon>Pleosporomycetidae</taxon>
        <taxon>Pleosporales</taxon>
        <taxon>Pleosporineae</taxon>
        <taxon>Didymellaceae</taxon>
        <taxon>Macroventuria</taxon>
    </lineage>
</organism>
<protein>
    <submittedName>
        <fullName evidence="1">Uncharacterized protein</fullName>
    </submittedName>
</protein>
<name>A0ACB6RMZ0_9PLEO</name>